<gene>
    <name evidence="1" type="ORF">EVA_16624</name>
</gene>
<protein>
    <submittedName>
        <fullName evidence="1">Uncharacterized protein</fullName>
    </submittedName>
</protein>
<accession>J9G0E3</accession>
<reference evidence="1" key="1">
    <citation type="journal article" date="2012" name="PLoS ONE">
        <title>Gene sets for utilization of primary and secondary nutrition supplies in the distal gut of endangered iberian lynx.</title>
        <authorList>
            <person name="Alcaide M."/>
            <person name="Messina E."/>
            <person name="Richter M."/>
            <person name="Bargiela R."/>
            <person name="Peplies J."/>
            <person name="Huws S.A."/>
            <person name="Newbold C.J."/>
            <person name="Golyshin P.N."/>
            <person name="Simon M.A."/>
            <person name="Lopez G."/>
            <person name="Yakimov M.M."/>
            <person name="Ferrer M."/>
        </authorList>
    </citation>
    <scope>NUCLEOTIDE SEQUENCE</scope>
</reference>
<evidence type="ECO:0000313" key="1">
    <source>
        <dbReference type="EMBL" id="EJW95272.1"/>
    </source>
</evidence>
<sequence>MDTWMAMLVASFMDNFPFLEIYSFKVIPSINSMTM</sequence>
<organism evidence="1">
    <name type="scientific">gut metagenome</name>
    <dbReference type="NCBI Taxonomy" id="749906"/>
    <lineage>
        <taxon>unclassified sequences</taxon>
        <taxon>metagenomes</taxon>
        <taxon>organismal metagenomes</taxon>
    </lineage>
</organism>
<dbReference type="EMBL" id="AMCI01005909">
    <property type="protein sequence ID" value="EJW95272.1"/>
    <property type="molecule type" value="Genomic_DNA"/>
</dbReference>
<name>J9G0E3_9ZZZZ</name>
<comment type="caution">
    <text evidence="1">The sequence shown here is derived from an EMBL/GenBank/DDBJ whole genome shotgun (WGS) entry which is preliminary data.</text>
</comment>
<dbReference type="AlphaFoldDB" id="J9G0E3"/>
<proteinExistence type="predicted"/>